<dbReference type="InterPro" id="IPR028564">
    <property type="entry name" value="MT_TRM10-typ"/>
</dbReference>
<dbReference type="InParanoid" id="F0XN73"/>
<keyword evidence="5" id="KW-0949">S-adenosyl-L-methionine</keyword>
<dbReference type="Proteomes" id="UP000007796">
    <property type="component" value="Unassembled WGS sequence"/>
</dbReference>
<evidence type="ECO:0000256" key="1">
    <source>
        <dbReference type="ARBA" id="ARBA00012797"/>
    </source>
</evidence>
<dbReference type="InterPro" id="IPR038459">
    <property type="entry name" value="MT_TRM10-typ_sf"/>
</dbReference>
<dbReference type="Gene3D" id="3.40.1280.30">
    <property type="match status" value="1"/>
</dbReference>
<keyword evidence="4 11" id="KW-0808">Transferase</keyword>
<feature type="region of interest" description="Disordered" evidence="9">
    <location>
        <begin position="1"/>
        <end position="155"/>
    </location>
</feature>
<sequence>MDTDETPRMLGALSPRDDLKDSVNRQSAVENGDTRFLGVTSDSKALSRSPSVLNDVQMREDGDDDSDSGDDDESTAGGAPVTAAVSSDAASAAPLSKNQQKRLKRQLKWEGGREDRKRKRKERRHQKQVQRRAAKREKREAEGTAAPDTTTEVSGEVAPVKERVLVPISLIFDCAFESYMRDTELISLSGQITRSYSANRMATRQTRIFVSSWQGKLRERYETLLANQHKRWQHAYFVEEDFMGAGRQAEAAMRREGGGVVVDVLGDADKEAKEAKEEATSGLHSVVYLTSDSPHTLTRLEPYTSYVIGGIVDKNREKGLCYRRAQEHGVRTAKLPIGDYMVMASRKVLTTNHVVEIMLQWLETGDWATAFERVMPKRKGGRLREPGASKDGEGEGEGEDEDGEGEDNEDDEDENEAETGAEGNNSQDQVVVDAEVQTTTKAAAEA</sequence>
<dbReference type="EMBL" id="GL629795">
    <property type="protein sequence ID" value="EFX00953.1"/>
    <property type="molecule type" value="Genomic_DNA"/>
</dbReference>
<feature type="compositionally biased region" description="Acidic residues" evidence="9">
    <location>
        <begin position="61"/>
        <end position="74"/>
    </location>
</feature>
<dbReference type="RefSeq" id="XP_014170435.1">
    <property type="nucleotide sequence ID" value="XM_014314960.1"/>
</dbReference>
<feature type="compositionally biased region" description="Basic and acidic residues" evidence="9">
    <location>
        <begin position="382"/>
        <end position="393"/>
    </location>
</feature>
<proteinExistence type="predicted"/>
<evidence type="ECO:0000313" key="11">
    <source>
        <dbReference type="EMBL" id="EFX00953.1"/>
    </source>
</evidence>
<feature type="compositionally biased region" description="Polar residues" evidence="9">
    <location>
        <begin position="436"/>
        <end position="446"/>
    </location>
</feature>
<feature type="compositionally biased region" description="Polar residues" evidence="9">
    <location>
        <begin position="40"/>
        <end position="54"/>
    </location>
</feature>
<dbReference type="GeneID" id="25974979"/>
<dbReference type="GO" id="GO:0005634">
    <property type="term" value="C:nucleus"/>
    <property type="evidence" value="ECO:0007669"/>
    <property type="project" value="TreeGrafter"/>
</dbReference>
<keyword evidence="3 11" id="KW-0489">Methyltransferase</keyword>
<organism evidence="12">
    <name type="scientific">Grosmannia clavigera (strain kw1407 / UAMH 11150)</name>
    <name type="common">Blue stain fungus</name>
    <name type="synonym">Graphiocladiella clavigera</name>
    <dbReference type="NCBI Taxonomy" id="655863"/>
    <lineage>
        <taxon>Eukaryota</taxon>
        <taxon>Fungi</taxon>
        <taxon>Dikarya</taxon>
        <taxon>Ascomycota</taxon>
        <taxon>Pezizomycotina</taxon>
        <taxon>Sordariomycetes</taxon>
        <taxon>Sordariomycetidae</taxon>
        <taxon>Ophiostomatales</taxon>
        <taxon>Ophiostomataceae</taxon>
        <taxon>Leptographium</taxon>
    </lineage>
</organism>
<evidence type="ECO:0000313" key="12">
    <source>
        <dbReference type="Proteomes" id="UP000007796"/>
    </source>
</evidence>
<dbReference type="STRING" id="655863.F0XN73"/>
<dbReference type="HOGENOM" id="CLU_034384_0_0_1"/>
<dbReference type="PROSITE" id="PS51675">
    <property type="entry name" value="SAM_MT_TRM10"/>
    <property type="match status" value="1"/>
</dbReference>
<evidence type="ECO:0000256" key="5">
    <source>
        <dbReference type="ARBA" id="ARBA00022691"/>
    </source>
</evidence>
<accession>F0XN73</accession>
<dbReference type="GO" id="GO:0000049">
    <property type="term" value="F:tRNA binding"/>
    <property type="evidence" value="ECO:0007669"/>
    <property type="project" value="TreeGrafter"/>
</dbReference>
<feature type="domain" description="SAM-dependent MTase TRM10-type" evidence="10">
    <location>
        <begin position="156"/>
        <end position="382"/>
    </location>
</feature>
<dbReference type="GO" id="GO:0002939">
    <property type="term" value="P:tRNA N1-guanine methylation"/>
    <property type="evidence" value="ECO:0007669"/>
    <property type="project" value="TreeGrafter"/>
</dbReference>
<evidence type="ECO:0000256" key="4">
    <source>
        <dbReference type="ARBA" id="ARBA00022679"/>
    </source>
</evidence>
<dbReference type="InterPro" id="IPR007356">
    <property type="entry name" value="tRNA_m1G_MeTrfase_euk"/>
</dbReference>
<feature type="region of interest" description="Disordered" evidence="9">
    <location>
        <begin position="378"/>
        <end position="446"/>
    </location>
</feature>
<reference evidence="11 12" key="1">
    <citation type="journal article" date="2011" name="Proc. Natl. Acad. Sci. U.S.A.">
        <title>Genome and transcriptome analyses of the mountain pine beetle-fungal symbiont Grosmannia clavigera, a lodgepole pine pathogen.</title>
        <authorList>
            <person name="DiGuistini S."/>
            <person name="Wang Y."/>
            <person name="Liao N.Y."/>
            <person name="Taylor G."/>
            <person name="Tanguay P."/>
            <person name="Feau N."/>
            <person name="Henrissat B."/>
            <person name="Chan S.K."/>
            <person name="Hesse-Orce U."/>
            <person name="Alamouti S.M."/>
            <person name="Tsui C.K.M."/>
            <person name="Docking R.T."/>
            <person name="Levasseur A."/>
            <person name="Haridas S."/>
            <person name="Robertson G."/>
            <person name="Birol I."/>
            <person name="Holt R.A."/>
            <person name="Marra M.A."/>
            <person name="Hamelin R.C."/>
            <person name="Hirst M."/>
            <person name="Jones S.J.M."/>
            <person name="Bohlmann J."/>
            <person name="Breuil C."/>
        </authorList>
    </citation>
    <scope>NUCLEOTIDE SEQUENCE [LARGE SCALE GENOMIC DNA]</scope>
    <source>
        <strain evidence="12">kw1407 / UAMH 11150</strain>
    </source>
</reference>
<feature type="compositionally biased region" description="Low complexity" evidence="9">
    <location>
        <begin position="79"/>
        <end position="96"/>
    </location>
</feature>
<feature type="compositionally biased region" description="Basic residues" evidence="9">
    <location>
        <begin position="116"/>
        <end position="136"/>
    </location>
</feature>
<dbReference type="EC" id="2.1.1.221" evidence="1"/>
<evidence type="ECO:0000256" key="6">
    <source>
        <dbReference type="ARBA" id="ARBA00031792"/>
    </source>
</evidence>
<evidence type="ECO:0000256" key="9">
    <source>
        <dbReference type="SAM" id="MobiDB-lite"/>
    </source>
</evidence>
<evidence type="ECO:0000256" key="3">
    <source>
        <dbReference type="ARBA" id="ARBA00022603"/>
    </source>
</evidence>
<dbReference type="AlphaFoldDB" id="F0XN73"/>
<dbReference type="OrthoDB" id="278300at2759"/>
<name>F0XN73_GROCL</name>
<evidence type="ECO:0000256" key="2">
    <source>
        <dbReference type="ARBA" id="ARBA00020451"/>
    </source>
</evidence>
<evidence type="ECO:0000259" key="10">
    <source>
        <dbReference type="PROSITE" id="PS51675"/>
    </source>
</evidence>
<dbReference type="GO" id="GO:0052905">
    <property type="term" value="F:tRNA (guanosine(9)-N1)-methyltransferase activity"/>
    <property type="evidence" value="ECO:0007669"/>
    <property type="project" value="UniProtKB-EC"/>
</dbReference>
<feature type="compositionally biased region" description="Acidic residues" evidence="9">
    <location>
        <begin position="394"/>
        <end position="419"/>
    </location>
</feature>
<dbReference type="CDD" id="cd18089">
    <property type="entry name" value="SPOUT_Trm10-like"/>
    <property type="match status" value="1"/>
</dbReference>
<comment type="catalytic activity">
    <reaction evidence="8">
        <text>guanosine(9) in tRNA + S-adenosyl-L-methionine = N(1)-methylguanosine(9) in tRNA + S-adenosyl-L-homocysteine + H(+)</text>
        <dbReference type="Rhea" id="RHEA:43156"/>
        <dbReference type="Rhea" id="RHEA-COMP:10367"/>
        <dbReference type="Rhea" id="RHEA-COMP:10368"/>
        <dbReference type="ChEBI" id="CHEBI:15378"/>
        <dbReference type="ChEBI" id="CHEBI:57856"/>
        <dbReference type="ChEBI" id="CHEBI:59789"/>
        <dbReference type="ChEBI" id="CHEBI:73542"/>
        <dbReference type="ChEBI" id="CHEBI:74269"/>
        <dbReference type="EC" id="2.1.1.221"/>
    </reaction>
</comment>
<gene>
    <name evidence="11" type="ORF">CMQ_2034</name>
</gene>
<protein>
    <recommendedName>
        <fullName evidence="2">tRNA (guanine(9)-N1)-methyltransferase</fullName>
        <ecNumber evidence="1">2.1.1.221</ecNumber>
    </recommendedName>
    <alternativeName>
        <fullName evidence="7">tRNA methyltransferase 10</fullName>
    </alternativeName>
    <alternativeName>
        <fullName evidence="6">tRNA(m1G9)-methyltransferase</fullName>
    </alternativeName>
</protein>
<dbReference type="eggNOG" id="KOG2967">
    <property type="taxonomic scope" value="Eukaryota"/>
</dbReference>
<evidence type="ECO:0000256" key="7">
    <source>
        <dbReference type="ARBA" id="ARBA00032166"/>
    </source>
</evidence>
<dbReference type="PANTHER" id="PTHR13563:SF13">
    <property type="entry name" value="TRNA METHYLTRANSFERASE 10 HOMOLOG A"/>
    <property type="match status" value="1"/>
</dbReference>
<dbReference type="PANTHER" id="PTHR13563">
    <property type="entry name" value="TRNA (GUANINE-9-) METHYLTRANSFERASE"/>
    <property type="match status" value="1"/>
</dbReference>
<keyword evidence="12" id="KW-1185">Reference proteome</keyword>
<evidence type="ECO:0000256" key="8">
    <source>
        <dbReference type="ARBA" id="ARBA00048434"/>
    </source>
</evidence>